<dbReference type="Proteomes" id="UP000700732">
    <property type="component" value="Unassembled WGS sequence"/>
</dbReference>
<evidence type="ECO:0000259" key="1">
    <source>
        <dbReference type="Pfam" id="PF19502"/>
    </source>
</evidence>
<organism evidence="2 3">
    <name type="scientific">Spirosoma utsteinense</name>
    <dbReference type="NCBI Taxonomy" id="2585773"/>
    <lineage>
        <taxon>Bacteria</taxon>
        <taxon>Pseudomonadati</taxon>
        <taxon>Bacteroidota</taxon>
        <taxon>Cytophagia</taxon>
        <taxon>Cytophagales</taxon>
        <taxon>Cytophagaceae</taxon>
        <taxon>Spirosoma</taxon>
    </lineage>
</organism>
<name>A0ABR6WDU6_9BACT</name>
<sequence length="200" mass="22511">MNTTLQLPVDERMLSVERLMGVVTAFYRANPSNPPKQMDISRDEVKDLFRSLNRHAVKYMMVGGMAIAMHGYIRATQDLDLWARVDAENKDRLIAALSENGVAGASYLKDVPLLFGWSSVTVGKRGFTLDMGYDLNAFKSVDFDTCYDRAIDATFDDVPFKVIHLNDLITEKRATGRPKDLGDVEELTKIKNDRSADKIE</sequence>
<dbReference type="Gene3D" id="3.30.460.40">
    <property type="match status" value="1"/>
</dbReference>
<protein>
    <recommendedName>
        <fullName evidence="1">DUF6036 domain-containing protein</fullName>
    </recommendedName>
</protein>
<gene>
    <name evidence="2" type="ORF">FH603_5238</name>
</gene>
<dbReference type="EMBL" id="VFIA01000055">
    <property type="protein sequence ID" value="MBC3794706.1"/>
    <property type="molecule type" value="Genomic_DNA"/>
</dbReference>
<comment type="caution">
    <text evidence="2">The sequence shown here is derived from an EMBL/GenBank/DDBJ whole genome shotgun (WGS) entry which is preliminary data.</text>
</comment>
<evidence type="ECO:0000313" key="3">
    <source>
        <dbReference type="Proteomes" id="UP000700732"/>
    </source>
</evidence>
<keyword evidence="3" id="KW-1185">Reference proteome</keyword>
<reference evidence="2 3" key="1">
    <citation type="submission" date="2019-06" db="EMBL/GenBank/DDBJ databases">
        <title>Spirosoma utsteinense sp. nov. isolated from Antarctic ice-free soils.</title>
        <authorList>
            <person name="Tahon G."/>
        </authorList>
    </citation>
    <scope>NUCLEOTIDE SEQUENCE [LARGE SCALE GENOMIC DNA]</scope>
    <source>
        <strain evidence="2 3">LMG 31447</strain>
    </source>
</reference>
<evidence type="ECO:0000313" key="2">
    <source>
        <dbReference type="EMBL" id="MBC3794706.1"/>
    </source>
</evidence>
<dbReference type="Pfam" id="PF19502">
    <property type="entry name" value="DUF6036"/>
    <property type="match status" value="1"/>
</dbReference>
<feature type="domain" description="DUF6036" evidence="1">
    <location>
        <begin position="54"/>
        <end position="187"/>
    </location>
</feature>
<dbReference type="InterPro" id="IPR045792">
    <property type="entry name" value="DUF6036"/>
</dbReference>
<dbReference type="SUPFAM" id="SSF81301">
    <property type="entry name" value="Nucleotidyltransferase"/>
    <property type="match status" value="1"/>
</dbReference>
<dbReference type="RefSeq" id="WP_235985285.1">
    <property type="nucleotide sequence ID" value="NZ_VFIA01000055.1"/>
</dbReference>
<accession>A0ABR6WDU6</accession>
<dbReference type="InterPro" id="IPR043519">
    <property type="entry name" value="NT_sf"/>
</dbReference>
<proteinExistence type="predicted"/>